<organism evidence="1 2">
    <name type="scientific">Acrasis kona</name>
    <dbReference type="NCBI Taxonomy" id="1008807"/>
    <lineage>
        <taxon>Eukaryota</taxon>
        <taxon>Discoba</taxon>
        <taxon>Heterolobosea</taxon>
        <taxon>Tetramitia</taxon>
        <taxon>Eutetramitia</taxon>
        <taxon>Acrasidae</taxon>
        <taxon>Acrasis</taxon>
    </lineage>
</organism>
<accession>A0AAW2Z5Y7</accession>
<evidence type="ECO:0000313" key="2">
    <source>
        <dbReference type="Proteomes" id="UP001431209"/>
    </source>
</evidence>
<protein>
    <submittedName>
        <fullName evidence="1">Uncharacterized protein</fullName>
    </submittedName>
</protein>
<keyword evidence="2" id="KW-1185">Reference proteome</keyword>
<name>A0AAW2Z5Y7_9EUKA</name>
<evidence type="ECO:0000313" key="1">
    <source>
        <dbReference type="EMBL" id="KAL0484101.1"/>
    </source>
</evidence>
<proteinExistence type="predicted"/>
<dbReference type="AlphaFoldDB" id="A0AAW2Z5Y7"/>
<sequence>MDLHQQHPTDHHHHLNHQVNNLHMVHHLLNNPVNKFKLHMVHHQVHNNQVNNHPMELLNPVNNHLHTDQHPPLNNHLVKVRQLNTLVILKPQAQLKQLYKELLLFNLQSSGAQQQGTYVP</sequence>
<gene>
    <name evidence="1" type="ORF">AKO1_004890</name>
</gene>
<feature type="non-terminal residue" evidence="1">
    <location>
        <position position="120"/>
    </location>
</feature>
<dbReference type="Proteomes" id="UP001431209">
    <property type="component" value="Unassembled WGS sequence"/>
</dbReference>
<reference evidence="1 2" key="1">
    <citation type="submission" date="2024-03" db="EMBL/GenBank/DDBJ databases">
        <title>The Acrasis kona genome and developmental transcriptomes reveal deep origins of eukaryotic multicellular pathways.</title>
        <authorList>
            <person name="Sheikh S."/>
            <person name="Fu C.-J."/>
            <person name="Brown M.W."/>
            <person name="Baldauf S.L."/>
        </authorList>
    </citation>
    <scope>NUCLEOTIDE SEQUENCE [LARGE SCALE GENOMIC DNA]</scope>
    <source>
        <strain evidence="1 2">ATCC MYA-3509</strain>
    </source>
</reference>
<comment type="caution">
    <text evidence="1">The sequence shown here is derived from an EMBL/GenBank/DDBJ whole genome shotgun (WGS) entry which is preliminary data.</text>
</comment>
<dbReference type="EMBL" id="JAOPGA020001020">
    <property type="protein sequence ID" value="KAL0484101.1"/>
    <property type="molecule type" value="Genomic_DNA"/>
</dbReference>